<proteinExistence type="predicted"/>
<dbReference type="EMBL" id="CADEAL010001552">
    <property type="protein sequence ID" value="CAB1433303.1"/>
    <property type="molecule type" value="Genomic_DNA"/>
</dbReference>
<dbReference type="Proteomes" id="UP001153269">
    <property type="component" value="Unassembled WGS sequence"/>
</dbReference>
<name>A0A9N7UNG1_PLEPL</name>
<protein>
    <submittedName>
        <fullName evidence="1">Uncharacterized protein</fullName>
    </submittedName>
</protein>
<organism evidence="1 2">
    <name type="scientific">Pleuronectes platessa</name>
    <name type="common">European plaice</name>
    <dbReference type="NCBI Taxonomy" id="8262"/>
    <lineage>
        <taxon>Eukaryota</taxon>
        <taxon>Metazoa</taxon>
        <taxon>Chordata</taxon>
        <taxon>Craniata</taxon>
        <taxon>Vertebrata</taxon>
        <taxon>Euteleostomi</taxon>
        <taxon>Actinopterygii</taxon>
        <taxon>Neopterygii</taxon>
        <taxon>Teleostei</taxon>
        <taxon>Neoteleostei</taxon>
        <taxon>Acanthomorphata</taxon>
        <taxon>Carangaria</taxon>
        <taxon>Pleuronectiformes</taxon>
        <taxon>Pleuronectoidei</taxon>
        <taxon>Pleuronectidae</taxon>
        <taxon>Pleuronectes</taxon>
    </lineage>
</organism>
<keyword evidence="2" id="KW-1185">Reference proteome</keyword>
<evidence type="ECO:0000313" key="1">
    <source>
        <dbReference type="EMBL" id="CAB1433303.1"/>
    </source>
</evidence>
<dbReference type="AlphaFoldDB" id="A0A9N7UNG1"/>
<sequence length="111" mass="12917">MANEPSTVLKPEGDRRSTSVMLVKVKLSGSAEERVVCVHDNSHWLVFRPRYHWVWMYESPPWLCPSLLGVAAGVVRLHHVGSDRRGWFEERRWATSERASTVLHDWQPILR</sequence>
<comment type="caution">
    <text evidence="1">The sequence shown here is derived from an EMBL/GenBank/DDBJ whole genome shotgun (WGS) entry which is preliminary data.</text>
</comment>
<reference evidence="1" key="1">
    <citation type="submission" date="2020-03" db="EMBL/GenBank/DDBJ databases">
        <authorList>
            <person name="Weist P."/>
        </authorList>
    </citation>
    <scope>NUCLEOTIDE SEQUENCE</scope>
</reference>
<evidence type="ECO:0000313" key="2">
    <source>
        <dbReference type="Proteomes" id="UP001153269"/>
    </source>
</evidence>
<accession>A0A9N7UNG1</accession>
<gene>
    <name evidence="1" type="ORF">PLEPLA_LOCUS21393</name>
</gene>